<feature type="signal peptide" evidence="1">
    <location>
        <begin position="1"/>
        <end position="22"/>
    </location>
</feature>
<dbReference type="EMBL" id="JBBMFC010000003">
    <property type="protein sequence ID" value="MEQ2577683.1"/>
    <property type="molecule type" value="Genomic_DNA"/>
</dbReference>
<proteinExistence type="predicted"/>
<reference evidence="2 3" key="1">
    <citation type="submission" date="2024-03" db="EMBL/GenBank/DDBJ databases">
        <title>Human intestinal bacterial collection.</title>
        <authorList>
            <person name="Pauvert C."/>
            <person name="Hitch T.C.A."/>
            <person name="Clavel T."/>
        </authorList>
    </citation>
    <scope>NUCLEOTIDE SEQUENCE [LARGE SCALE GENOMIC DNA]</scope>
    <source>
        <strain evidence="2 3">CLA-AA-H78B</strain>
    </source>
</reference>
<comment type="caution">
    <text evidence="2">The sequence shown here is derived from an EMBL/GenBank/DDBJ whole genome shotgun (WGS) entry which is preliminary data.</text>
</comment>
<dbReference type="RefSeq" id="WP_349143689.1">
    <property type="nucleotide sequence ID" value="NZ_JBBMFC010000003.1"/>
</dbReference>
<gene>
    <name evidence="2" type="ORF">WMO62_02350</name>
</gene>
<protein>
    <submittedName>
        <fullName evidence="2">Uncharacterized protein</fullName>
    </submittedName>
</protein>
<evidence type="ECO:0000313" key="3">
    <source>
        <dbReference type="Proteomes" id="UP001470288"/>
    </source>
</evidence>
<evidence type="ECO:0000256" key="1">
    <source>
        <dbReference type="SAM" id="SignalP"/>
    </source>
</evidence>
<accession>A0ABV1HXM0</accession>
<keyword evidence="3" id="KW-1185">Reference proteome</keyword>
<name>A0ABV1HXM0_9FIRM</name>
<dbReference type="Proteomes" id="UP001470288">
    <property type="component" value="Unassembled WGS sequence"/>
</dbReference>
<organism evidence="2 3">
    <name type="scientific">Hominiventricola aquisgranensis</name>
    <dbReference type="NCBI Taxonomy" id="3133164"/>
    <lineage>
        <taxon>Bacteria</taxon>
        <taxon>Bacillati</taxon>
        <taxon>Bacillota</taxon>
        <taxon>Clostridia</taxon>
        <taxon>Lachnospirales</taxon>
        <taxon>Lachnospiraceae</taxon>
        <taxon>Hominiventricola</taxon>
    </lineage>
</organism>
<feature type="chain" id="PRO_5047536546" evidence="1">
    <location>
        <begin position="23"/>
        <end position="207"/>
    </location>
</feature>
<keyword evidence="1" id="KW-0732">Signal</keyword>
<evidence type="ECO:0000313" key="2">
    <source>
        <dbReference type="EMBL" id="MEQ2577683.1"/>
    </source>
</evidence>
<sequence>MKKFMRTAVAMICMLSISVGSAGMVVYAAGENQQKSVYYEEYKKIVEEVSSDTDVELTLLPAEDFADEDWRTPDEFEKIVKAFAMAEIAVNKNDDMADLVSETRYAVTASKNVSFTVENTADIMIKIKADFSTQYHAERQYISMVSNISSSKATDTGTWQETGSNYLLIDAGRTAQISVSGNISYGGVSQEKIITVEFYCGATGGVS</sequence>